<reference evidence="2" key="2">
    <citation type="submission" date="2021-02" db="EMBL/GenBank/DDBJ databases">
        <authorList>
            <person name="Kimball J.A."/>
            <person name="Haas M.W."/>
            <person name="Macchietto M."/>
            <person name="Kono T."/>
            <person name="Duquette J."/>
            <person name="Shao M."/>
        </authorList>
    </citation>
    <scope>NUCLEOTIDE SEQUENCE</scope>
    <source>
        <tissue evidence="2">Fresh leaf tissue</tissue>
    </source>
</reference>
<accession>A0A8J5UX43</accession>
<organism evidence="2 3">
    <name type="scientific">Zizania palustris</name>
    <name type="common">Northern wild rice</name>
    <dbReference type="NCBI Taxonomy" id="103762"/>
    <lineage>
        <taxon>Eukaryota</taxon>
        <taxon>Viridiplantae</taxon>
        <taxon>Streptophyta</taxon>
        <taxon>Embryophyta</taxon>
        <taxon>Tracheophyta</taxon>
        <taxon>Spermatophyta</taxon>
        <taxon>Magnoliopsida</taxon>
        <taxon>Liliopsida</taxon>
        <taxon>Poales</taxon>
        <taxon>Poaceae</taxon>
        <taxon>BOP clade</taxon>
        <taxon>Oryzoideae</taxon>
        <taxon>Oryzeae</taxon>
        <taxon>Zizaniinae</taxon>
        <taxon>Zizania</taxon>
    </lineage>
</organism>
<gene>
    <name evidence="2" type="ORF">GUJ93_ZPchr0008g13808</name>
</gene>
<comment type="caution">
    <text evidence="2">The sequence shown here is derived from an EMBL/GenBank/DDBJ whole genome shotgun (WGS) entry which is preliminary data.</text>
</comment>
<evidence type="ECO:0000313" key="2">
    <source>
        <dbReference type="EMBL" id="KAG8047732.1"/>
    </source>
</evidence>
<proteinExistence type="predicted"/>
<dbReference type="EMBL" id="JAAALK010000290">
    <property type="protein sequence ID" value="KAG8047732.1"/>
    <property type="molecule type" value="Genomic_DNA"/>
</dbReference>
<dbReference type="Proteomes" id="UP000729402">
    <property type="component" value="Unassembled WGS sequence"/>
</dbReference>
<feature type="compositionally biased region" description="Low complexity" evidence="1">
    <location>
        <begin position="1"/>
        <end position="10"/>
    </location>
</feature>
<feature type="region of interest" description="Disordered" evidence="1">
    <location>
        <begin position="1"/>
        <end position="68"/>
    </location>
</feature>
<name>A0A8J5UX43_ZIZPA</name>
<keyword evidence="3" id="KW-1185">Reference proteome</keyword>
<dbReference type="AlphaFoldDB" id="A0A8J5UX43"/>
<evidence type="ECO:0000313" key="3">
    <source>
        <dbReference type="Proteomes" id="UP000729402"/>
    </source>
</evidence>
<sequence>MISFPSATRSARARTHAAPVRVTGQERAGRGFGMGGGRDDDGVASPAARAADRTTRAPRRVPVDAPAYAARPDADLRAPCVSRPAGARARRRTCMAYIYGQINHVLSGCEKLIGNCLCLAI</sequence>
<reference evidence="2" key="1">
    <citation type="journal article" date="2021" name="bioRxiv">
        <title>Whole Genome Assembly and Annotation of Northern Wild Rice, Zizania palustris L., Supports a Whole Genome Duplication in the Zizania Genus.</title>
        <authorList>
            <person name="Haas M."/>
            <person name="Kono T."/>
            <person name="Macchietto M."/>
            <person name="Millas R."/>
            <person name="McGilp L."/>
            <person name="Shao M."/>
            <person name="Duquette J."/>
            <person name="Hirsch C.N."/>
            <person name="Kimball J."/>
        </authorList>
    </citation>
    <scope>NUCLEOTIDE SEQUENCE</scope>
    <source>
        <tissue evidence="2">Fresh leaf tissue</tissue>
    </source>
</reference>
<evidence type="ECO:0000256" key="1">
    <source>
        <dbReference type="SAM" id="MobiDB-lite"/>
    </source>
</evidence>
<protein>
    <submittedName>
        <fullName evidence="2">Uncharacterized protein</fullName>
    </submittedName>
</protein>